<dbReference type="GO" id="GO:0015628">
    <property type="term" value="P:protein secretion by the type II secretion system"/>
    <property type="evidence" value="ECO:0007669"/>
    <property type="project" value="TreeGrafter"/>
</dbReference>
<proteinExistence type="predicted"/>
<keyword evidence="4" id="KW-1185">Reference proteome</keyword>
<accession>A0A927E8P7</accession>
<dbReference type="SUPFAM" id="SSF47781">
    <property type="entry name" value="RuvA domain 2-like"/>
    <property type="match status" value="1"/>
</dbReference>
<dbReference type="AlphaFoldDB" id="A0A927E8P7"/>
<dbReference type="RefSeq" id="WP_260368452.1">
    <property type="nucleotide sequence ID" value="NZ_JAOAOR010000012.1"/>
</dbReference>
<organism evidence="3 4">
    <name type="scientific">Bosea spartocytisi</name>
    <dbReference type="NCBI Taxonomy" id="2773451"/>
    <lineage>
        <taxon>Bacteria</taxon>
        <taxon>Pseudomonadati</taxon>
        <taxon>Pseudomonadota</taxon>
        <taxon>Alphaproteobacteria</taxon>
        <taxon>Hyphomicrobiales</taxon>
        <taxon>Boseaceae</taxon>
        <taxon>Bosea</taxon>
    </lineage>
</organism>
<evidence type="ECO:0000313" key="3">
    <source>
        <dbReference type="EMBL" id="MBD3845880.1"/>
    </source>
</evidence>
<name>A0A927E8P7_9HYPH</name>
<dbReference type="InterPro" id="IPR051675">
    <property type="entry name" value="Endo/Exo/Phosphatase_dom_1"/>
</dbReference>
<dbReference type="GO" id="GO:0015627">
    <property type="term" value="C:type II protein secretion system complex"/>
    <property type="evidence" value="ECO:0007669"/>
    <property type="project" value="TreeGrafter"/>
</dbReference>
<dbReference type="InterPro" id="IPR010994">
    <property type="entry name" value="RuvA_2-like"/>
</dbReference>
<evidence type="ECO:0000313" key="4">
    <source>
        <dbReference type="Proteomes" id="UP000619295"/>
    </source>
</evidence>
<reference evidence="3" key="1">
    <citation type="submission" date="2020-09" db="EMBL/GenBank/DDBJ databases">
        <title>Bosea spartocytisi sp. nov. a root nodule endophyte of Spartocytisus supranubius in the high mountain ecosystem fo the Teide National Park (Canary Islands, Spain).</title>
        <authorList>
            <person name="Pulido-Suarez L."/>
            <person name="Peix A."/>
            <person name="Igual J.M."/>
            <person name="Socas-Perez N."/>
            <person name="Velazquez E."/>
            <person name="Flores-Felix J.D."/>
            <person name="Leon-Barrios M."/>
        </authorList>
    </citation>
    <scope>NUCLEOTIDE SEQUENCE</scope>
    <source>
        <strain evidence="3">SSUT16</strain>
    </source>
</reference>
<dbReference type="EMBL" id="JACXWY010000004">
    <property type="protein sequence ID" value="MBD3845880.1"/>
    <property type="molecule type" value="Genomic_DNA"/>
</dbReference>
<dbReference type="Pfam" id="PF12836">
    <property type="entry name" value="HHH_3"/>
    <property type="match status" value="1"/>
</dbReference>
<feature type="chain" id="PRO_5037780709" evidence="2">
    <location>
        <begin position="21"/>
        <end position="127"/>
    </location>
</feature>
<dbReference type="PANTHER" id="PTHR21180:SF32">
    <property type="entry name" value="ENDONUCLEASE_EXONUCLEASE_PHOSPHATASE FAMILY DOMAIN-CONTAINING PROTEIN 1"/>
    <property type="match status" value="1"/>
</dbReference>
<evidence type="ECO:0000256" key="2">
    <source>
        <dbReference type="SAM" id="SignalP"/>
    </source>
</evidence>
<dbReference type="Proteomes" id="UP000619295">
    <property type="component" value="Unassembled WGS sequence"/>
</dbReference>
<dbReference type="PANTHER" id="PTHR21180">
    <property type="entry name" value="ENDONUCLEASE/EXONUCLEASE/PHOSPHATASE FAMILY DOMAIN-CONTAINING PROTEIN 1"/>
    <property type="match status" value="1"/>
</dbReference>
<evidence type="ECO:0000256" key="1">
    <source>
        <dbReference type="SAM" id="MobiDB-lite"/>
    </source>
</evidence>
<feature type="region of interest" description="Disordered" evidence="1">
    <location>
        <begin position="24"/>
        <end position="65"/>
    </location>
</feature>
<feature type="signal peptide" evidence="2">
    <location>
        <begin position="1"/>
        <end position="20"/>
    </location>
</feature>
<sequence>MSRFLIPFVALAAMGGQAFAQTATQPAPAAKPAAPVTAPAAPATQAAPSAKPATPAAAQPSATQAKKININTATAAELDTLKGIGEARAKKIIEERGKAKFKDFADLVKRGTLPSNVEAEIKDKVTF</sequence>
<protein>
    <submittedName>
        <fullName evidence="3">DUF655 domain-containing protein</fullName>
    </submittedName>
</protein>
<dbReference type="Gene3D" id="1.10.150.320">
    <property type="entry name" value="Photosystem II 12 kDa extrinsic protein"/>
    <property type="match status" value="1"/>
</dbReference>
<gene>
    <name evidence="3" type="ORF">IED13_09235</name>
</gene>
<keyword evidence="2" id="KW-0732">Signal</keyword>
<comment type="caution">
    <text evidence="3">The sequence shown here is derived from an EMBL/GenBank/DDBJ whole genome shotgun (WGS) entry which is preliminary data.</text>
</comment>